<keyword evidence="3" id="KW-1185">Reference proteome</keyword>
<dbReference type="OrthoDB" id="639767at2759"/>
<keyword evidence="1" id="KW-1133">Transmembrane helix</keyword>
<evidence type="ECO:0000313" key="4">
    <source>
        <dbReference type="WBParaSite" id="TTAC_0001166001-mRNA-1"/>
    </source>
</evidence>
<accession>A0A0R3XDN3</accession>
<dbReference type="WBParaSite" id="TTAC_0001166001-mRNA-1">
    <property type="protein sequence ID" value="TTAC_0001166001-mRNA-1"/>
    <property type="gene ID" value="TTAC_0001166001"/>
</dbReference>
<organism evidence="4">
    <name type="scientific">Hydatigena taeniaeformis</name>
    <name type="common">Feline tapeworm</name>
    <name type="synonym">Taenia taeniaeformis</name>
    <dbReference type="NCBI Taxonomy" id="6205"/>
    <lineage>
        <taxon>Eukaryota</taxon>
        <taxon>Metazoa</taxon>
        <taxon>Spiralia</taxon>
        <taxon>Lophotrochozoa</taxon>
        <taxon>Platyhelminthes</taxon>
        <taxon>Cestoda</taxon>
        <taxon>Eucestoda</taxon>
        <taxon>Cyclophyllidea</taxon>
        <taxon>Taeniidae</taxon>
        <taxon>Hydatigera</taxon>
    </lineage>
</organism>
<feature type="transmembrane region" description="Helical" evidence="1">
    <location>
        <begin position="30"/>
        <end position="54"/>
    </location>
</feature>
<name>A0A0R3XDN3_HYDTA</name>
<evidence type="ECO:0000313" key="3">
    <source>
        <dbReference type="Proteomes" id="UP000274429"/>
    </source>
</evidence>
<keyword evidence="1" id="KW-0472">Membrane</keyword>
<dbReference type="STRING" id="6205.A0A0R3XDN3"/>
<evidence type="ECO:0000256" key="1">
    <source>
        <dbReference type="SAM" id="Phobius"/>
    </source>
</evidence>
<keyword evidence="1" id="KW-0812">Transmembrane</keyword>
<proteinExistence type="predicted"/>
<reference evidence="4" key="1">
    <citation type="submission" date="2017-02" db="UniProtKB">
        <authorList>
            <consortium name="WormBaseParasite"/>
        </authorList>
    </citation>
    <scope>IDENTIFICATION</scope>
</reference>
<dbReference type="AlphaFoldDB" id="A0A0R3XDN3"/>
<protein>
    <submittedName>
        <fullName evidence="4">Neur_chan_memb domain-containing protein</fullName>
    </submittedName>
</protein>
<evidence type="ECO:0000313" key="2">
    <source>
        <dbReference type="EMBL" id="VDM37671.1"/>
    </source>
</evidence>
<gene>
    <name evidence="2" type="ORF">TTAC_LOCUS11643</name>
</gene>
<dbReference type="EMBL" id="UYWX01026414">
    <property type="protein sequence ID" value="VDM37671.1"/>
    <property type="molecule type" value="Genomic_DNA"/>
</dbReference>
<dbReference type="Proteomes" id="UP000274429">
    <property type="component" value="Unassembled WGS sequence"/>
</dbReference>
<reference evidence="2 3" key="2">
    <citation type="submission" date="2018-11" db="EMBL/GenBank/DDBJ databases">
        <authorList>
            <consortium name="Pathogen Informatics"/>
        </authorList>
    </citation>
    <scope>NUCLEOTIDE SEQUENCE [LARGE SCALE GENOMIC DNA]</scope>
</reference>
<sequence>MTMMAARDKAIDEYVGAHPGATKYEALSKLVCYASILASASIICTFMLDVVVVWEETGGSEATQVIVMIFTD</sequence>